<accession>A0A438GQ44</accession>
<dbReference type="PANTHER" id="PTHR34427:SF5">
    <property type="entry name" value="DUF4283 DOMAIN-CONTAINING PROTEIN"/>
    <property type="match status" value="1"/>
</dbReference>
<evidence type="ECO:0000313" key="3">
    <source>
        <dbReference type="EMBL" id="RVW74331.1"/>
    </source>
</evidence>
<dbReference type="SUPFAM" id="SSF56219">
    <property type="entry name" value="DNase I-like"/>
    <property type="match status" value="1"/>
</dbReference>
<reference evidence="3 4" key="1">
    <citation type="journal article" date="2018" name="PLoS Genet.">
        <title>Population sequencing reveals clonal diversity and ancestral inbreeding in the grapevine cultivar Chardonnay.</title>
        <authorList>
            <person name="Roach M.J."/>
            <person name="Johnson D.L."/>
            <person name="Bohlmann J."/>
            <person name="van Vuuren H.J."/>
            <person name="Jones S.J."/>
            <person name="Pretorius I.S."/>
            <person name="Schmidt S.A."/>
            <person name="Borneman A.R."/>
        </authorList>
    </citation>
    <scope>NUCLEOTIDE SEQUENCE [LARGE SCALE GENOMIC DNA]</scope>
    <source>
        <strain evidence="4">cv. Chardonnay</strain>
        <tissue evidence="3">Leaf</tissue>
    </source>
</reference>
<organism evidence="3 4">
    <name type="scientific">Vitis vinifera</name>
    <name type="common">Grape</name>
    <dbReference type="NCBI Taxonomy" id="29760"/>
    <lineage>
        <taxon>Eukaryota</taxon>
        <taxon>Viridiplantae</taxon>
        <taxon>Streptophyta</taxon>
        <taxon>Embryophyta</taxon>
        <taxon>Tracheophyta</taxon>
        <taxon>Spermatophyta</taxon>
        <taxon>Magnoliopsida</taxon>
        <taxon>eudicotyledons</taxon>
        <taxon>Gunneridae</taxon>
        <taxon>Pentapetalae</taxon>
        <taxon>rosids</taxon>
        <taxon>Vitales</taxon>
        <taxon>Vitaceae</taxon>
        <taxon>Viteae</taxon>
        <taxon>Vitis</taxon>
    </lineage>
</organism>
<evidence type="ECO:0000256" key="1">
    <source>
        <dbReference type="SAM" id="MobiDB-lite"/>
    </source>
</evidence>
<dbReference type="InterPro" id="IPR036691">
    <property type="entry name" value="Endo/exonu/phosph_ase_sf"/>
</dbReference>
<feature type="region of interest" description="Disordered" evidence="1">
    <location>
        <begin position="180"/>
        <end position="206"/>
    </location>
</feature>
<feature type="compositionally biased region" description="Basic and acidic residues" evidence="1">
    <location>
        <begin position="446"/>
        <end position="458"/>
    </location>
</feature>
<feature type="region of interest" description="Disordered" evidence="1">
    <location>
        <begin position="395"/>
        <end position="415"/>
    </location>
</feature>
<comment type="caution">
    <text evidence="3">The sequence shown here is derived from an EMBL/GenBank/DDBJ whole genome shotgun (WGS) entry which is preliminary data.</text>
</comment>
<feature type="region of interest" description="Disordered" evidence="1">
    <location>
        <begin position="445"/>
        <end position="464"/>
    </location>
</feature>
<evidence type="ECO:0000259" key="2">
    <source>
        <dbReference type="Pfam" id="PF14111"/>
    </source>
</evidence>
<dbReference type="InterPro" id="IPR025558">
    <property type="entry name" value="DUF4283"/>
</dbReference>
<dbReference type="Pfam" id="PF14111">
    <property type="entry name" value="DUF4283"/>
    <property type="match status" value="1"/>
</dbReference>
<sequence>MSQCLVGWWEPSSAPCPEMEYVRSWAPKHWALKGNLWVATLGRGLLLFDFELPNKVERVLARGLRIFKENVLVLERWNLEVGCLRKEPMAKEVWVRVIGLPLHLRSSEVFKRIGDECGGFIAADKSSLHEMQWARLLVRCVDREMPSTAHIVVGSGYYSLQLWWESSPWFTQVVPAGCSSGEGSSREGEEAGGTIRDLSRGSQMEKVEQLRMQQGESVVSACRGVSILCPAVFYEAGDAVEGRVGSADGRVREGDGIFLNKLESPALGPSIGPKGPAHGVSLGLSHLSGLRQGPFKETQEELGCVLRPNVTYGEKGEGVEKGLGDADFLVRGKAPSASRPTAQIFSSESQAFIVEDPIVDNLRVASPSEAFAVPKSGSLTDEALRDEASRYVGLTSPSVGGRETSPSSLFSGIDRAGTNEGVSSGLISEIEGEEQLPLSIILADGSNREMGPEGERSSGGEGRGMSSSYYYKTWKNKRRREQNIKKDISGTTKFDRELKKLEWSINYKGARKEKSLETKIQDISRGIVHSLGVERFLGWGAMSARGAAGGVVVFWDNRVLELMGMELGAIRGLWSDPWCIGGDFNVVRFPSERSREGRLTGSMRRFSEVIEELALKDLPLHGGLFTWSGGLNGLSRSRLGRFSDFGGLGESFQWGDSVFSPKTGIRSLPNPVRWGWDEERSNPISVREYVVEGGGALKIKLKEWNSEVFGKVGVNKGLALDKVSYWDNQEQLRALNEQELEARKEAREEFKKWALMEETSWRQKSREIWLKEGDKNTGFFHKMANSNRRNYLKKIKVNGTWLSDDHDIQRGVVRAFKDLLSDPRG</sequence>
<dbReference type="PANTHER" id="PTHR34427">
    <property type="entry name" value="DUF4283 DOMAIN PROTEIN"/>
    <property type="match status" value="1"/>
</dbReference>
<dbReference type="AlphaFoldDB" id="A0A438GQ44"/>
<protein>
    <recommendedName>
        <fullName evidence="2">DUF4283 domain-containing protein</fullName>
    </recommendedName>
</protein>
<dbReference type="EMBL" id="QGNW01000372">
    <property type="protein sequence ID" value="RVW74331.1"/>
    <property type="molecule type" value="Genomic_DNA"/>
</dbReference>
<gene>
    <name evidence="3" type="ORF">CK203_053300</name>
</gene>
<feature type="compositionally biased region" description="Basic and acidic residues" evidence="1">
    <location>
        <begin position="197"/>
        <end position="206"/>
    </location>
</feature>
<feature type="domain" description="DUF4283" evidence="2">
    <location>
        <begin position="3"/>
        <end position="83"/>
    </location>
</feature>
<dbReference type="Proteomes" id="UP000288805">
    <property type="component" value="Unassembled WGS sequence"/>
</dbReference>
<dbReference type="Gene3D" id="3.60.10.10">
    <property type="entry name" value="Endonuclease/exonuclease/phosphatase"/>
    <property type="match status" value="1"/>
</dbReference>
<evidence type="ECO:0000313" key="4">
    <source>
        <dbReference type="Proteomes" id="UP000288805"/>
    </source>
</evidence>
<name>A0A438GQ44_VITVI</name>
<proteinExistence type="predicted"/>